<dbReference type="InterPro" id="IPR006330">
    <property type="entry name" value="Ado/ade_deaminase"/>
</dbReference>
<accession>A0ABR2IYW9</accession>
<comment type="cofactor">
    <cofactor evidence="1">
        <name>Zn(2+)</name>
        <dbReference type="ChEBI" id="CHEBI:29105"/>
    </cofactor>
</comment>
<evidence type="ECO:0000256" key="4">
    <source>
        <dbReference type="ARBA" id="ARBA00022833"/>
    </source>
</evidence>
<dbReference type="SUPFAM" id="SSF51556">
    <property type="entry name" value="Metallo-dependent hydrolases"/>
    <property type="match status" value="1"/>
</dbReference>
<evidence type="ECO:0000313" key="7">
    <source>
        <dbReference type="EMBL" id="KAK8870711.1"/>
    </source>
</evidence>
<dbReference type="PANTHER" id="PTHR43114">
    <property type="entry name" value="ADENINE DEAMINASE"/>
    <property type="match status" value="1"/>
</dbReference>
<dbReference type="Gene3D" id="3.20.20.140">
    <property type="entry name" value="Metal-dependent hydrolases"/>
    <property type="match status" value="1"/>
</dbReference>
<gene>
    <name evidence="7" type="ORF">M9Y10_008598</name>
</gene>
<dbReference type="InterPro" id="IPR001365">
    <property type="entry name" value="A_deaminase_dom"/>
</dbReference>
<dbReference type="EMBL" id="JAPFFF010000014">
    <property type="protein sequence ID" value="KAK8870711.1"/>
    <property type="molecule type" value="Genomic_DNA"/>
</dbReference>
<evidence type="ECO:0000313" key="8">
    <source>
        <dbReference type="Proteomes" id="UP001470230"/>
    </source>
</evidence>
<organism evidence="7 8">
    <name type="scientific">Tritrichomonas musculus</name>
    <dbReference type="NCBI Taxonomy" id="1915356"/>
    <lineage>
        <taxon>Eukaryota</taxon>
        <taxon>Metamonada</taxon>
        <taxon>Parabasalia</taxon>
        <taxon>Tritrichomonadida</taxon>
        <taxon>Tritrichomonadidae</taxon>
        <taxon>Tritrichomonas</taxon>
    </lineage>
</organism>
<name>A0ABR2IYW9_9EUKA</name>
<evidence type="ECO:0000256" key="5">
    <source>
        <dbReference type="ARBA" id="ARBA00023080"/>
    </source>
</evidence>
<keyword evidence="8" id="KW-1185">Reference proteome</keyword>
<keyword evidence="4" id="KW-0862">Zinc</keyword>
<keyword evidence="3" id="KW-0378">Hydrolase</keyword>
<reference evidence="7 8" key="1">
    <citation type="submission" date="2024-04" db="EMBL/GenBank/DDBJ databases">
        <title>Tritrichomonas musculus Genome.</title>
        <authorList>
            <person name="Alves-Ferreira E."/>
            <person name="Grigg M."/>
            <person name="Lorenzi H."/>
            <person name="Galac M."/>
        </authorList>
    </citation>
    <scope>NUCLEOTIDE SEQUENCE [LARGE SCALE GENOMIC DNA]</scope>
    <source>
        <strain evidence="7 8">EAF2021</strain>
    </source>
</reference>
<dbReference type="NCBIfam" id="NF006850">
    <property type="entry name" value="PRK09358.1-6"/>
    <property type="match status" value="1"/>
</dbReference>
<dbReference type="NCBIfam" id="TIGR01430">
    <property type="entry name" value="aden_deam"/>
    <property type="match status" value="1"/>
</dbReference>
<dbReference type="Proteomes" id="UP001470230">
    <property type="component" value="Unassembled WGS sequence"/>
</dbReference>
<dbReference type="Pfam" id="PF00962">
    <property type="entry name" value="A_deaminase"/>
    <property type="match status" value="1"/>
</dbReference>
<feature type="domain" description="Adenosine deaminase" evidence="6">
    <location>
        <begin position="9"/>
        <end position="330"/>
    </location>
</feature>
<keyword evidence="2" id="KW-0479">Metal-binding</keyword>
<protein>
    <recommendedName>
        <fullName evidence="6">Adenosine deaminase domain-containing protein</fullName>
    </recommendedName>
</protein>
<sequence>MEEFIRGMPKCELHMHICGNTEPEMIFKLAKRNGIKITKYQSPEELKKAYEFKNLDEFLGLFREGLEVILHENDIYDITYDYFIHAHNDNVLHSELYYSPLSFMEKGLSIEESMNSVVRAMEDAKKNFGITSSIILCCERHNSEDSQIDILDKIHPWRKYISSVGLASAELPFPPKLFVNFFEKSRQMGFKVTIHAGEEGPPEYIYQALDLLKADRIDHGNTAIEDENLMNRLSSEKIPCTMCPLSNLRLNVTKSLKDHPLKKFLDAGIIATVNSDDPSFFRGYINDNFIDIQKALNLTRNDIITLAKNSFISAFISDDEKRKGIEMIDDYVRNFEMK</sequence>
<dbReference type="HAMAP" id="MF_01962">
    <property type="entry name" value="Adenine_deaminase"/>
    <property type="match status" value="1"/>
</dbReference>
<evidence type="ECO:0000256" key="2">
    <source>
        <dbReference type="ARBA" id="ARBA00022723"/>
    </source>
</evidence>
<dbReference type="PANTHER" id="PTHR43114:SF6">
    <property type="entry name" value="ADENINE DEAMINASE"/>
    <property type="match status" value="1"/>
</dbReference>
<dbReference type="InterPro" id="IPR028892">
    <property type="entry name" value="ADE"/>
</dbReference>
<evidence type="ECO:0000259" key="6">
    <source>
        <dbReference type="Pfam" id="PF00962"/>
    </source>
</evidence>
<comment type="caution">
    <text evidence="7">The sequence shown here is derived from an EMBL/GenBank/DDBJ whole genome shotgun (WGS) entry which is preliminary data.</text>
</comment>
<evidence type="ECO:0000256" key="3">
    <source>
        <dbReference type="ARBA" id="ARBA00022801"/>
    </source>
</evidence>
<proteinExistence type="inferred from homology"/>
<dbReference type="InterPro" id="IPR032466">
    <property type="entry name" value="Metal_Hydrolase"/>
</dbReference>
<evidence type="ECO:0000256" key="1">
    <source>
        <dbReference type="ARBA" id="ARBA00001947"/>
    </source>
</evidence>
<dbReference type="CDD" id="cd01320">
    <property type="entry name" value="ADA"/>
    <property type="match status" value="1"/>
</dbReference>
<keyword evidence="5" id="KW-0546">Nucleotide metabolism</keyword>